<dbReference type="InterPro" id="IPR032763">
    <property type="entry name" value="RIC3_N"/>
</dbReference>
<feature type="region of interest" description="Disordered" evidence="7">
    <location>
        <begin position="60"/>
        <end position="87"/>
    </location>
</feature>
<dbReference type="WBParaSite" id="ALUE_0000485201-mRNA-1">
    <property type="protein sequence ID" value="ALUE_0000485201-mRNA-1"/>
    <property type="gene ID" value="ALUE_0000485201"/>
</dbReference>
<keyword evidence="6 8" id="KW-0472">Membrane</keyword>
<feature type="compositionally biased region" description="Acidic residues" evidence="7">
    <location>
        <begin position="298"/>
        <end position="310"/>
    </location>
</feature>
<keyword evidence="3 8" id="KW-0812">Transmembrane</keyword>
<dbReference type="InterPro" id="IPR026160">
    <property type="entry name" value="Ric3"/>
</dbReference>
<feature type="domain" description="Resistance to inhibitors of cholinesterase protein 3 N-terminal" evidence="9">
    <location>
        <begin position="37"/>
        <end position="190"/>
    </location>
</feature>
<dbReference type="PANTHER" id="PTHR21723:SF3">
    <property type="entry name" value="PROTEIN RIC-3"/>
    <property type="match status" value="1"/>
</dbReference>
<evidence type="ECO:0000256" key="2">
    <source>
        <dbReference type="ARBA" id="ARBA00008538"/>
    </source>
</evidence>
<dbReference type="PANTHER" id="PTHR21723">
    <property type="entry name" value="RESISTANCE TO INHIBITORS OF CHOLINESTERASE PROTEIN 3 RIC3"/>
    <property type="match status" value="1"/>
</dbReference>
<reference evidence="11" key="1">
    <citation type="submission" date="2016-05" db="UniProtKB">
        <authorList>
            <consortium name="WormBaseParasite"/>
        </authorList>
    </citation>
    <scope>IDENTIFICATION</scope>
</reference>
<evidence type="ECO:0000256" key="6">
    <source>
        <dbReference type="ARBA" id="ARBA00023136"/>
    </source>
</evidence>
<accession>A0A0M3HRD8</accession>
<feature type="transmembrane region" description="Helical" evidence="8">
    <location>
        <begin position="108"/>
        <end position="129"/>
    </location>
</feature>
<comment type="similarity">
    <text evidence="2">Belongs to the ric-3 family.</text>
</comment>
<feature type="region of interest" description="Disordered" evidence="7">
    <location>
        <begin position="1"/>
        <end position="24"/>
    </location>
</feature>
<evidence type="ECO:0000313" key="11">
    <source>
        <dbReference type="WBParaSite" id="ALUE_0000485201-mRNA-1"/>
    </source>
</evidence>
<feature type="compositionally biased region" description="Acidic residues" evidence="7">
    <location>
        <begin position="262"/>
        <end position="283"/>
    </location>
</feature>
<name>A0A0M3HRD8_ASCLU</name>
<evidence type="ECO:0000256" key="3">
    <source>
        <dbReference type="ARBA" id="ARBA00022692"/>
    </source>
</evidence>
<evidence type="ECO:0000256" key="1">
    <source>
        <dbReference type="ARBA" id="ARBA00004586"/>
    </source>
</evidence>
<feature type="compositionally biased region" description="Pro residues" evidence="7">
    <location>
        <begin position="60"/>
        <end position="74"/>
    </location>
</feature>
<feature type="region of interest" description="Disordered" evidence="7">
    <location>
        <begin position="197"/>
        <end position="230"/>
    </location>
</feature>
<feature type="region of interest" description="Disordered" evidence="7">
    <location>
        <begin position="136"/>
        <end position="168"/>
    </location>
</feature>
<dbReference type="Proteomes" id="UP000036681">
    <property type="component" value="Unplaced"/>
</dbReference>
<evidence type="ECO:0000256" key="4">
    <source>
        <dbReference type="ARBA" id="ARBA00022824"/>
    </source>
</evidence>
<dbReference type="GO" id="GO:0045202">
    <property type="term" value="C:synapse"/>
    <property type="evidence" value="ECO:0007669"/>
    <property type="project" value="GOC"/>
</dbReference>
<keyword evidence="5 8" id="KW-1133">Transmembrane helix</keyword>
<keyword evidence="4" id="KW-0256">Endoplasmic reticulum</keyword>
<feature type="compositionally biased region" description="Basic and acidic residues" evidence="7">
    <location>
        <begin position="250"/>
        <end position="261"/>
    </location>
</feature>
<organism evidence="10 11">
    <name type="scientific">Ascaris lumbricoides</name>
    <name type="common">Giant roundworm</name>
    <dbReference type="NCBI Taxonomy" id="6252"/>
    <lineage>
        <taxon>Eukaryota</taxon>
        <taxon>Metazoa</taxon>
        <taxon>Ecdysozoa</taxon>
        <taxon>Nematoda</taxon>
        <taxon>Chromadorea</taxon>
        <taxon>Rhabditida</taxon>
        <taxon>Spirurina</taxon>
        <taxon>Ascaridomorpha</taxon>
        <taxon>Ascaridoidea</taxon>
        <taxon>Ascarididae</taxon>
        <taxon>Ascaris</taxon>
    </lineage>
</organism>
<dbReference type="GO" id="GO:0034394">
    <property type="term" value="P:protein localization to cell surface"/>
    <property type="evidence" value="ECO:0007669"/>
    <property type="project" value="TreeGrafter"/>
</dbReference>
<dbReference type="GO" id="GO:0005789">
    <property type="term" value="C:endoplasmic reticulum membrane"/>
    <property type="evidence" value="ECO:0007669"/>
    <property type="project" value="UniProtKB-SubCell"/>
</dbReference>
<comment type="subcellular location">
    <subcellularLocation>
        <location evidence="1">Endoplasmic reticulum membrane</location>
    </subcellularLocation>
</comment>
<dbReference type="GO" id="GO:0007271">
    <property type="term" value="P:synaptic transmission, cholinergic"/>
    <property type="evidence" value="ECO:0007669"/>
    <property type="project" value="TreeGrafter"/>
</dbReference>
<dbReference type="GO" id="GO:0043025">
    <property type="term" value="C:neuronal cell body"/>
    <property type="evidence" value="ECO:0007669"/>
    <property type="project" value="TreeGrafter"/>
</dbReference>
<evidence type="ECO:0000256" key="5">
    <source>
        <dbReference type="ARBA" id="ARBA00022989"/>
    </source>
</evidence>
<feature type="transmembrane region" description="Helical" evidence="8">
    <location>
        <begin position="32"/>
        <end position="53"/>
    </location>
</feature>
<sequence>MPNSETATRSRRRRRRSSDDDDGPVSGWKMGLVVGVVVLCFGMLYPSLFHPMISSFFSKPPPPQQTIPNRPPIHPSMSSPRARPDIHPGMRMAAAQAEATATSSSKGMFAWMLPLYTVGVVVFLIYTLVKSKRKKQRRRHAYSSDESESYGEDDEYEQRGPGVHNLGRRKLRSLQERLKQTELAMSKILEQLGTISVDPTQGTVPQNLENTVDQKSKTNGESKKADVDKEHYLRDLEKALREFKHLSNSYNKEERKRRGESLSEEEEMNEDEFEEEMDEDEGTEEKSHGGGGSAGSAAEDEAENCSEDEREEKQEDDGKKGEDEVLVPAVEQHVQQTKPHKRSKRT</sequence>
<dbReference type="AlphaFoldDB" id="A0A0M3HRD8"/>
<evidence type="ECO:0000256" key="8">
    <source>
        <dbReference type="SAM" id="Phobius"/>
    </source>
</evidence>
<dbReference type="GO" id="GO:0043005">
    <property type="term" value="C:neuron projection"/>
    <property type="evidence" value="ECO:0007669"/>
    <property type="project" value="TreeGrafter"/>
</dbReference>
<evidence type="ECO:0000259" key="9">
    <source>
        <dbReference type="Pfam" id="PF15361"/>
    </source>
</evidence>
<proteinExistence type="inferred from homology"/>
<feature type="compositionally biased region" description="Basic and acidic residues" evidence="7">
    <location>
        <begin position="311"/>
        <end position="323"/>
    </location>
</feature>
<feature type="compositionally biased region" description="Acidic residues" evidence="7">
    <location>
        <begin position="145"/>
        <end position="156"/>
    </location>
</feature>
<feature type="compositionally biased region" description="Basic and acidic residues" evidence="7">
    <location>
        <begin position="212"/>
        <end position="230"/>
    </location>
</feature>
<feature type="compositionally biased region" description="Polar residues" evidence="7">
    <location>
        <begin position="197"/>
        <end position="211"/>
    </location>
</feature>
<dbReference type="Pfam" id="PF15361">
    <property type="entry name" value="RIC3"/>
    <property type="match status" value="1"/>
</dbReference>
<evidence type="ECO:0000313" key="10">
    <source>
        <dbReference type="Proteomes" id="UP000036681"/>
    </source>
</evidence>
<evidence type="ECO:0000256" key="7">
    <source>
        <dbReference type="SAM" id="MobiDB-lite"/>
    </source>
</evidence>
<keyword evidence="10" id="KW-1185">Reference proteome</keyword>
<protein>
    <submittedName>
        <fullName evidence="11">RIC3 domain-containing protein</fullName>
    </submittedName>
</protein>
<feature type="region of interest" description="Disordered" evidence="7">
    <location>
        <begin position="250"/>
        <end position="346"/>
    </location>
</feature>